<protein>
    <recommendedName>
        <fullName evidence="1">DUF4301 domain-containing protein</fullName>
    </recommendedName>
</protein>
<sequence length="514" mass="57961">MNFTDQEINEIKDHGLTAKQVESQIDLFVNGVPNVKLVAPATTSDGIFKLAEAEELKFLDFYEDKKSELDLLKFTPASGAASRMFKKIYQFLEDYNASKETIDEYLERTGDNHMKKFFAGYEEFPFYNHIIDGLDEETKADENTKKYAFIKTMMSENGEDYGNLPKGLIPFHYYGCYKATAFEEHLHEAAAYAAKSDKATLHFTVSPEHKEAFVKEFDTIHASVSNTTGVNFDVDYSFQKPETDTVAVTMDNKLYRKGDGSLLFRPGGHGALIENLNDVDADVIFIKNIDNVLVQDQIQTLARSKRILAGLLLEKQAQVFKYAALLDKNTISENELEELVTFLKEDFSTRIDSDYTDFSTEEKKSYLAELLDRPIRVCGMVKNEGEPGGGPFWVEDESGKVALQIIEGAQVNTKDAKQGEIFKNSTHFNPVDIVAGVRNYNGKKYNLLDYVNPDLAFIAYKTDGGNEIKALELPGLWNGAMARWNTLFVEVPLETFNPVKTVNDLLKPSHQTKA</sequence>
<evidence type="ECO:0000313" key="3">
    <source>
        <dbReference type="Proteomes" id="UP000289859"/>
    </source>
</evidence>
<proteinExistence type="predicted"/>
<reference evidence="2 3" key="1">
    <citation type="submission" date="2018-07" db="EMBL/GenBank/DDBJ databases">
        <title>Leeuwenhoekiella genomics.</title>
        <authorList>
            <person name="Tahon G."/>
            <person name="Willems A."/>
        </authorList>
    </citation>
    <scope>NUCLEOTIDE SEQUENCE [LARGE SCALE GENOMIC DNA]</scope>
    <source>
        <strain evidence="2 3">LMG 29608</strain>
    </source>
</reference>
<evidence type="ECO:0000313" key="2">
    <source>
        <dbReference type="EMBL" id="RXG20634.1"/>
    </source>
</evidence>
<dbReference type="InterPro" id="IPR025393">
    <property type="entry name" value="DUF4301"/>
</dbReference>
<evidence type="ECO:0000259" key="1">
    <source>
        <dbReference type="Pfam" id="PF14134"/>
    </source>
</evidence>
<dbReference type="EMBL" id="QOVK01000010">
    <property type="protein sequence ID" value="RXG20634.1"/>
    <property type="molecule type" value="Genomic_DNA"/>
</dbReference>
<keyword evidence="3" id="KW-1185">Reference proteome</keyword>
<feature type="domain" description="DUF4301" evidence="1">
    <location>
        <begin position="5"/>
        <end position="511"/>
    </location>
</feature>
<dbReference type="OrthoDB" id="5572060at2"/>
<dbReference type="AlphaFoldDB" id="A0A4Q0P271"/>
<dbReference type="InterPro" id="IPR029044">
    <property type="entry name" value="Nucleotide-diphossugar_trans"/>
</dbReference>
<dbReference type="Pfam" id="PF14134">
    <property type="entry name" value="DUF4301"/>
    <property type="match status" value="1"/>
</dbReference>
<organism evidence="2 3">
    <name type="scientific">Leeuwenhoekiella polynyae</name>
    <dbReference type="NCBI Taxonomy" id="1550906"/>
    <lineage>
        <taxon>Bacteria</taxon>
        <taxon>Pseudomonadati</taxon>
        <taxon>Bacteroidota</taxon>
        <taxon>Flavobacteriia</taxon>
        <taxon>Flavobacteriales</taxon>
        <taxon>Flavobacteriaceae</taxon>
        <taxon>Leeuwenhoekiella</taxon>
    </lineage>
</organism>
<accession>A0A4Q0P271</accession>
<dbReference type="SUPFAM" id="SSF53448">
    <property type="entry name" value="Nucleotide-diphospho-sugar transferases"/>
    <property type="match status" value="1"/>
</dbReference>
<comment type="caution">
    <text evidence="2">The sequence shown here is derived from an EMBL/GenBank/DDBJ whole genome shotgun (WGS) entry which is preliminary data.</text>
</comment>
<gene>
    <name evidence="2" type="ORF">DSM02_2488</name>
</gene>
<dbReference type="RefSeq" id="WP_128765890.1">
    <property type="nucleotide sequence ID" value="NZ_JBHUOO010000008.1"/>
</dbReference>
<name>A0A4Q0P271_9FLAO</name>
<dbReference type="Proteomes" id="UP000289859">
    <property type="component" value="Unassembled WGS sequence"/>
</dbReference>